<dbReference type="PANTHER" id="PTHR19848:SF8">
    <property type="entry name" value="F-BOX AND WD REPEAT DOMAIN CONTAINING 7"/>
    <property type="match status" value="1"/>
</dbReference>
<feature type="repeat" description="WD" evidence="3">
    <location>
        <begin position="273"/>
        <end position="306"/>
    </location>
</feature>
<dbReference type="EMBL" id="KV448678">
    <property type="protein sequence ID" value="OAX33964.1"/>
    <property type="molecule type" value="Genomic_DNA"/>
</dbReference>
<reference evidence="6 7" key="1">
    <citation type="submission" date="2016-06" db="EMBL/GenBank/DDBJ databases">
        <title>Comparative genomics of the ectomycorrhizal sister species Rhizopogon vinicolor and Rhizopogon vesiculosus (Basidiomycota: Boletales) reveals a divergence of the mating type B locus.</title>
        <authorList>
            <consortium name="DOE Joint Genome Institute"/>
            <person name="Mujic A.B."/>
            <person name="Kuo A."/>
            <person name="Tritt A."/>
            <person name="Lipzen A."/>
            <person name="Chen C."/>
            <person name="Johnson J."/>
            <person name="Sharma A."/>
            <person name="Barry K."/>
            <person name="Grigoriev I.V."/>
            <person name="Spatafora J.W."/>
        </authorList>
    </citation>
    <scope>NUCLEOTIDE SEQUENCE [LARGE SCALE GENOMIC DNA]</scope>
    <source>
        <strain evidence="6 7">AM-OR11-026</strain>
    </source>
</reference>
<feature type="repeat" description="WD" evidence="3">
    <location>
        <begin position="190"/>
        <end position="231"/>
    </location>
</feature>
<dbReference type="Pfam" id="PF07714">
    <property type="entry name" value="PK_Tyr_Ser-Thr"/>
    <property type="match status" value="1"/>
</dbReference>
<dbReference type="PROSITE" id="PS50011">
    <property type="entry name" value="PROTEIN_KINASE_DOM"/>
    <property type="match status" value="1"/>
</dbReference>
<dbReference type="SMART" id="SM00320">
    <property type="entry name" value="WD40"/>
    <property type="match status" value="7"/>
</dbReference>
<feature type="region of interest" description="Disordered" evidence="4">
    <location>
        <begin position="331"/>
        <end position="440"/>
    </location>
</feature>
<evidence type="ECO:0000256" key="3">
    <source>
        <dbReference type="PROSITE-ProRule" id="PRU00221"/>
    </source>
</evidence>
<organism evidence="6 7">
    <name type="scientific">Rhizopogon vinicolor AM-OR11-026</name>
    <dbReference type="NCBI Taxonomy" id="1314800"/>
    <lineage>
        <taxon>Eukaryota</taxon>
        <taxon>Fungi</taxon>
        <taxon>Dikarya</taxon>
        <taxon>Basidiomycota</taxon>
        <taxon>Agaricomycotina</taxon>
        <taxon>Agaricomycetes</taxon>
        <taxon>Agaricomycetidae</taxon>
        <taxon>Boletales</taxon>
        <taxon>Suillineae</taxon>
        <taxon>Rhizopogonaceae</taxon>
        <taxon>Rhizopogon</taxon>
    </lineage>
</organism>
<dbReference type="AlphaFoldDB" id="A0A1B7MMX7"/>
<proteinExistence type="predicted"/>
<dbReference type="InterPro" id="IPR008266">
    <property type="entry name" value="Tyr_kinase_AS"/>
</dbReference>
<feature type="domain" description="Protein kinase" evidence="5">
    <location>
        <begin position="518"/>
        <end position="659"/>
    </location>
</feature>
<dbReference type="InterPro" id="IPR015943">
    <property type="entry name" value="WD40/YVTN_repeat-like_dom_sf"/>
</dbReference>
<feature type="compositionally biased region" description="Low complexity" evidence="4">
    <location>
        <begin position="375"/>
        <end position="386"/>
    </location>
</feature>
<feature type="repeat" description="WD" evidence="3">
    <location>
        <begin position="20"/>
        <end position="61"/>
    </location>
</feature>
<dbReference type="Pfam" id="PF00400">
    <property type="entry name" value="WD40"/>
    <property type="match status" value="6"/>
</dbReference>
<dbReference type="InterPro" id="IPR020472">
    <property type="entry name" value="WD40_PAC1"/>
</dbReference>
<dbReference type="SUPFAM" id="SSF50978">
    <property type="entry name" value="WD40 repeat-like"/>
    <property type="match status" value="1"/>
</dbReference>
<dbReference type="GO" id="GO:0005524">
    <property type="term" value="F:ATP binding"/>
    <property type="evidence" value="ECO:0007669"/>
    <property type="project" value="InterPro"/>
</dbReference>
<dbReference type="InterPro" id="IPR011009">
    <property type="entry name" value="Kinase-like_dom_sf"/>
</dbReference>
<dbReference type="CDD" id="cd00200">
    <property type="entry name" value="WD40"/>
    <property type="match status" value="1"/>
</dbReference>
<dbReference type="PROSITE" id="PS50082">
    <property type="entry name" value="WD_REPEATS_2"/>
    <property type="match status" value="6"/>
</dbReference>
<dbReference type="Gene3D" id="2.130.10.10">
    <property type="entry name" value="YVTN repeat-like/Quinoprotein amine dehydrogenase"/>
    <property type="match status" value="3"/>
</dbReference>
<dbReference type="PROSITE" id="PS00109">
    <property type="entry name" value="PROTEIN_KINASE_TYR"/>
    <property type="match status" value="1"/>
</dbReference>
<evidence type="ECO:0000256" key="2">
    <source>
        <dbReference type="ARBA" id="ARBA00022737"/>
    </source>
</evidence>
<feature type="region of interest" description="Disordered" evidence="4">
    <location>
        <begin position="459"/>
        <end position="506"/>
    </location>
</feature>
<protein>
    <submittedName>
        <fullName evidence="6">WD40 repeat-like protein</fullName>
    </submittedName>
</protein>
<keyword evidence="2" id="KW-0677">Repeat</keyword>
<feature type="non-terminal residue" evidence="6">
    <location>
        <position position="659"/>
    </location>
</feature>
<dbReference type="PANTHER" id="PTHR19848">
    <property type="entry name" value="WD40 REPEAT PROTEIN"/>
    <property type="match status" value="1"/>
</dbReference>
<feature type="repeat" description="WD" evidence="3">
    <location>
        <begin position="65"/>
        <end position="106"/>
    </location>
</feature>
<dbReference type="PROSITE" id="PS00678">
    <property type="entry name" value="WD_REPEATS_1"/>
    <property type="match status" value="4"/>
</dbReference>
<dbReference type="InterPro" id="IPR019775">
    <property type="entry name" value="WD40_repeat_CS"/>
</dbReference>
<keyword evidence="7" id="KW-1185">Reference proteome</keyword>
<dbReference type="GO" id="GO:0004672">
    <property type="term" value="F:protein kinase activity"/>
    <property type="evidence" value="ECO:0007669"/>
    <property type="project" value="InterPro"/>
</dbReference>
<dbReference type="SUPFAM" id="SSF56112">
    <property type="entry name" value="Protein kinase-like (PK-like)"/>
    <property type="match status" value="1"/>
</dbReference>
<dbReference type="PROSITE" id="PS50294">
    <property type="entry name" value="WD_REPEATS_REGION"/>
    <property type="match status" value="4"/>
</dbReference>
<dbReference type="Proteomes" id="UP000092154">
    <property type="component" value="Unassembled WGS sequence"/>
</dbReference>
<dbReference type="Gene3D" id="1.10.510.10">
    <property type="entry name" value="Transferase(Phosphotransferase) domain 1"/>
    <property type="match status" value="1"/>
</dbReference>
<dbReference type="CDD" id="cd00180">
    <property type="entry name" value="PKc"/>
    <property type="match status" value="1"/>
</dbReference>
<feature type="compositionally biased region" description="Basic and acidic residues" evidence="4">
    <location>
        <begin position="416"/>
        <end position="427"/>
    </location>
</feature>
<accession>A0A1B7MMX7</accession>
<gene>
    <name evidence="6" type="ORF">K503DRAFT_859477</name>
</gene>
<dbReference type="STRING" id="1314800.A0A1B7MMX7"/>
<dbReference type="OrthoDB" id="431715at2759"/>
<evidence type="ECO:0000313" key="7">
    <source>
        <dbReference type="Proteomes" id="UP000092154"/>
    </source>
</evidence>
<dbReference type="InterPro" id="IPR036322">
    <property type="entry name" value="WD40_repeat_dom_sf"/>
</dbReference>
<dbReference type="InParanoid" id="A0A1B7MMX7"/>
<evidence type="ECO:0000256" key="1">
    <source>
        <dbReference type="ARBA" id="ARBA00022574"/>
    </source>
</evidence>
<evidence type="ECO:0000259" key="5">
    <source>
        <dbReference type="PROSITE" id="PS50011"/>
    </source>
</evidence>
<evidence type="ECO:0000313" key="6">
    <source>
        <dbReference type="EMBL" id="OAX33964.1"/>
    </source>
</evidence>
<dbReference type="PRINTS" id="PR00320">
    <property type="entry name" value="GPROTEINBRPT"/>
</dbReference>
<evidence type="ECO:0000256" key="4">
    <source>
        <dbReference type="SAM" id="MobiDB-lite"/>
    </source>
</evidence>
<feature type="compositionally biased region" description="Basic and acidic residues" evidence="4">
    <location>
        <begin position="468"/>
        <end position="481"/>
    </location>
</feature>
<feature type="repeat" description="WD" evidence="3">
    <location>
        <begin position="107"/>
        <end position="147"/>
    </location>
</feature>
<keyword evidence="1 3" id="KW-0853">WD repeat</keyword>
<name>A0A1B7MMX7_9AGAM</name>
<dbReference type="InterPro" id="IPR000719">
    <property type="entry name" value="Prot_kinase_dom"/>
</dbReference>
<dbReference type="InterPro" id="IPR001245">
    <property type="entry name" value="Ser-Thr/Tyr_kinase_cat_dom"/>
</dbReference>
<sequence>MSSRNAEMNETSMIKPCQTMRGHTDAVWSVAHLPGRRQIITCSGDGSLRLWDTESGAQIGDEWRDEGGNAGVTTIALSPNGKTVASGSRDGKVTLWDVERRKVFARWTGHSEMVRSVCWSDGEHVLSGSDDGTVRVWDVETGKTALGPIKTKHKIVYAAIYSHDTTKIATGGKEDGIKIWDANTGELRSKIQHRETVWNLAWTSDQKKLIAGSYDGSITIFDTATRKQTAILEDRQGGVFALCLFQNDRLLASTLGKSASLWNLETNHQVGQPLQHEVYVNGSAFSPDGKLLATGCLDNNAYIWDIHAMLKGAGLEDLLSFPNVPRNGLEQQADATRQVQHEERHPEPPSSSFVNVDATNPFVRPQGNDNPYDNFFHSSQTSTPSHPSRERRLWNTRIPEGNVGGGDDDDAECDMDVGRSRKNDKGTDQQVLPAAHDNNDNRNVWKSLMRARGKDISFNYDEEENGRDEDKLRQKEDDGQRKASTLPYSESTATEAQTCQESTDVSDSLQDLTNHLQGRSDYPIASGGFGDIWKCELVKANETVEVAVKTIRAFDAGNDILVRKNSKRVRRELKVWGRLKHDCILPLWGVANNFGRYPAMICPWVKNGSLTGFLEREQDTLSSQDKFSLLNDIALGLQYLHDKTIVHGDLTGSNVLVHG</sequence>
<dbReference type="InterPro" id="IPR001680">
    <property type="entry name" value="WD40_rpt"/>
</dbReference>
<feature type="compositionally biased region" description="Acidic residues" evidence="4">
    <location>
        <begin position="406"/>
        <end position="415"/>
    </location>
</feature>
<feature type="repeat" description="WD" evidence="3">
    <location>
        <begin position="149"/>
        <end position="190"/>
    </location>
</feature>
<feature type="compositionally biased region" description="Polar residues" evidence="4">
    <location>
        <begin position="482"/>
        <end position="506"/>
    </location>
</feature>